<evidence type="ECO:0000313" key="1">
    <source>
        <dbReference type="EMBL" id="CAK9310789.1"/>
    </source>
</evidence>
<name>A0ABP0XRJ6_9ROSI</name>
<gene>
    <name evidence="1" type="ORF">CITCOLO1_LOCUS2427</name>
</gene>
<dbReference type="EMBL" id="OZ021744">
    <property type="protein sequence ID" value="CAK9310789.1"/>
    <property type="molecule type" value="Genomic_DNA"/>
</dbReference>
<dbReference type="Proteomes" id="UP001642487">
    <property type="component" value="Chromosome 10"/>
</dbReference>
<keyword evidence="2" id="KW-1185">Reference proteome</keyword>
<accession>A0ABP0XRJ6</accession>
<protein>
    <submittedName>
        <fullName evidence="1">Uncharacterized protein</fullName>
    </submittedName>
</protein>
<proteinExistence type="predicted"/>
<sequence length="90" mass="10221">MHIKDGICLLMKGSNFFSSLVKGKTRIGFNRDAWSGTRCLYVSSKDTEASKLISFAKKVVKMEIFPERTPTRETETFLTEKDKAQQVLSI</sequence>
<evidence type="ECO:0000313" key="2">
    <source>
        <dbReference type="Proteomes" id="UP001642487"/>
    </source>
</evidence>
<reference evidence="1 2" key="1">
    <citation type="submission" date="2024-03" db="EMBL/GenBank/DDBJ databases">
        <authorList>
            <person name="Gkanogiannis A."/>
            <person name="Becerra Lopez-Lavalle L."/>
        </authorList>
    </citation>
    <scope>NUCLEOTIDE SEQUENCE [LARGE SCALE GENOMIC DNA]</scope>
</reference>
<organism evidence="1 2">
    <name type="scientific">Citrullus colocynthis</name>
    <name type="common">colocynth</name>
    <dbReference type="NCBI Taxonomy" id="252529"/>
    <lineage>
        <taxon>Eukaryota</taxon>
        <taxon>Viridiplantae</taxon>
        <taxon>Streptophyta</taxon>
        <taxon>Embryophyta</taxon>
        <taxon>Tracheophyta</taxon>
        <taxon>Spermatophyta</taxon>
        <taxon>Magnoliopsida</taxon>
        <taxon>eudicotyledons</taxon>
        <taxon>Gunneridae</taxon>
        <taxon>Pentapetalae</taxon>
        <taxon>rosids</taxon>
        <taxon>fabids</taxon>
        <taxon>Cucurbitales</taxon>
        <taxon>Cucurbitaceae</taxon>
        <taxon>Benincaseae</taxon>
        <taxon>Citrullus</taxon>
    </lineage>
</organism>